<accession>A0ABY7GEI3</accession>
<keyword evidence="4" id="KW-1185">Reference proteome</keyword>
<evidence type="ECO:0000313" key="3">
    <source>
        <dbReference type="EMBL" id="WAR43219.1"/>
    </source>
</evidence>
<dbReference type="RefSeq" id="WP_255188200.1">
    <property type="nucleotide sequence ID" value="NZ_CP113517.1"/>
</dbReference>
<sequence length="109" mass="12045">MGEKLKMTHKKNVYALTLLCLISSPAWSRPVDFCKVVRIYDEKDLGAPATLKHEDCSGVAFFDYAKDYVKASCWPGAIDLLEGKCERDEAKDSADAKEAEGVDTALEPD</sequence>
<dbReference type="Proteomes" id="UP001162780">
    <property type="component" value="Chromosome"/>
</dbReference>
<name>A0ABY7GEI3_9GAMM</name>
<feature type="chain" id="PRO_5047155337" evidence="2">
    <location>
        <begin position="29"/>
        <end position="109"/>
    </location>
</feature>
<organism evidence="3 4">
    <name type="scientific">Methylomonas rapida</name>
    <dbReference type="NCBI Taxonomy" id="2963939"/>
    <lineage>
        <taxon>Bacteria</taxon>
        <taxon>Pseudomonadati</taxon>
        <taxon>Pseudomonadota</taxon>
        <taxon>Gammaproteobacteria</taxon>
        <taxon>Methylococcales</taxon>
        <taxon>Methylococcaceae</taxon>
        <taxon>Methylomonas</taxon>
    </lineage>
</organism>
<feature type="region of interest" description="Disordered" evidence="1">
    <location>
        <begin position="88"/>
        <end position="109"/>
    </location>
</feature>
<dbReference type="EMBL" id="CP113517">
    <property type="protein sequence ID" value="WAR43219.1"/>
    <property type="molecule type" value="Genomic_DNA"/>
</dbReference>
<gene>
    <name evidence="3" type="ORF">NM686_012525</name>
</gene>
<evidence type="ECO:0000313" key="4">
    <source>
        <dbReference type="Proteomes" id="UP001162780"/>
    </source>
</evidence>
<feature type="signal peptide" evidence="2">
    <location>
        <begin position="1"/>
        <end position="28"/>
    </location>
</feature>
<keyword evidence="2" id="KW-0732">Signal</keyword>
<evidence type="ECO:0000256" key="2">
    <source>
        <dbReference type="SAM" id="SignalP"/>
    </source>
</evidence>
<proteinExistence type="predicted"/>
<feature type="compositionally biased region" description="Basic and acidic residues" evidence="1">
    <location>
        <begin position="88"/>
        <end position="100"/>
    </location>
</feature>
<protein>
    <submittedName>
        <fullName evidence="3">Uncharacterized protein</fullName>
    </submittedName>
</protein>
<evidence type="ECO:0000256" key="1">
    <source>
        <dbReference type="SAM" id="MobiDB-lite"/>
    </source>
</evidence>
<reference evidence="3" key="1">
    <citation type="submission" date="2022-11" db="EMBL/GenBank/DDBJ databases">
        <title>Methylomonas rapida sp. nov., Carotenoid-Producing Obligate Methanotrophs with High Growth Characteristics and Biotechnological Potential.</title>
        <authorList>
            <person name="Tikhonova E.N."/>
            <person name="Suleimanov R.Z."/>
            <person name="Miroshnikov K."/>
            <person name="Oshkin I.Y."/>
            <person name="Belova S.E."/>
            <person name="Danilova O.V."/>
            <person name="Ashikhmin A."/>
            <person name="Konopkin A."/>
            <person name="But S.Y."/>
            <person name="Khmelenina V.N."/>
            <person name="Kuznetsov N."/>
            <person name="Pimenov N.V."/>
            <person name="Dedysh S.N."/>
        </authorList>
    </citation>
    <scope>NUCLEOTIDE SEQUENCE</scope>
    <source>
        <strain evidence="3">MP1</strain>
    </source>
</reference>